<proteinExistence type="predicted"/>
<reference evidence="1" key="1">
    <citation type="submission" date="2017-04" db="EMBL/GenBank/DDBJ databases">
        <title>Unveiling RNA virosphere associated with marine microorganisms.</title>
        <authorList>
            <person name="Urayama S."/>
            <person name="Takaki Y."/>
            <person name="Nishi S."/>
            <person name="Yoshida Y."/>
            <person name="Deguchi S."/>
            <person name="Takai K."/>
            <person name="Nunoura T."/>
        </authorList>
    </citation>
    <scope>NUCLEOTIDE SEQUENCE</scope>
</reference>
<name>A0A2V0R9G5_9ZZZZ</name>
<dbReference type="AlphaFoldDB" id="A0A2V0R9G5"/>
<comment type="caution">
    <text evidence="1">The sequence shown here is derived from an EMBL/GenBank/DDBJ whole genome shotgun (WGS) entry which is preliminary data.</text>
</comment>
<dbReference type="EMBL" id="BDQA01000286">
    <property type="protein sequence ID" value="GBH21737.1"/>
    <property type="molecule type" value="Genomic_RNA"/>
</dbReference>
<accession>A0A2V0R9G5</accession>
<evidence type="ECO:0000313" key="1">
    <source>
        <dbReference type="EMBL" id="GBH21737.1"/>
    </source>
</evidence>
<protein>
    <submittedName>
        <fullName evidence="1">VP7</fullName>
    </submittedName>
</protein>
<organism evidence="1">
    <name type="scientific">viral metagenome</name>
    <dbReference type="NCBI Taxonomy" id="1070528"/>
    <lineage>
        <taxon>unclassified sequences</taxon>
        <taxon>metagenomes</taxon>
        <taxon>organismal metagenomes</taxon>
    </lineage>
</organism>
<sequence length="624" mass="71767">MSLLHSDGVSSRIGKVKQKFALTYKRSMVSAWVVGDKTTLDPVAIIMSKDNTRVFTIDSKEMSKMGEDNDYTLGKTIAYIESVSQSPLYRPGFIIHDNAKHPPPFNPTHARHVAYSEIARDDSYFLGGKRGIHTKEEKITLMREGVPYYVDGADPRDFSETELSKVTKGLSVHGMKGVFQGKEFDNYVDNHDLFVDYIYDKKGKKYIILRHDESMMNHAAKSFADGQESPPRGTHRLGGDMGVDTKILYFNNTWTGNSWAKNINLRGGGAPCFWTKNYSAIEHQVDRDWMRYADRWPGRSRRVAYDKYNTFDLVMNELRKFLVEHSYEPEVHIWIQGVVEGMDFNVTVAKIRSEIESDDTLRDETVDQDYIMAYKRYWETDLMSSLDVWFTNAYRNPSRIATIPWRTCTHGMRSYGTGLNPQLYPSTTLRRGMDLNVQVEGSELYSNYSGYVELVPLTKSDIEKLDFAWLQQGNSNNFRMRIPTEDNYKSLLKVKDPKFFLGLGSVAIGQHSCYGIGRSAKDLYAQHERKVKTGHGTSGHMITSVLCFRSHFLWYLEEIMYNNVNKKSIYNLPFKEPEGGLYHSIQEYKHAIYDMEKLLESKGVYPNYVLGNYGICKSFVEALE</sequence>